<comment type="caution">
    <text evidence="2">The sequence shown here is derived from an EMBL/GenBank/DDBJ whole genome shotgun (WGS) entry which is preliminary data.</text>
</comment>
<protein>
    <submittedName>
        <fullName evidence="2">CoA-binding protein</fullName>
    </submittedName>
</protein>
<feature type="domain" description="DUF5618" evidence="1">
    <location>
        <begin position="5"/>
        <end position="126"/>
    </location>
</feature>
<reference evidence="2 3" key="1">
    <citation type="submission" date="2016-07" db="EMBL/GenBank/DDBJ databases">
        <title>Draft genome of Scalindua rubra, obtained from a brine-seawater interface in the Red Sea, sheds light on salt adaptation in anammox bacteria.</title>
        <authorList>
            <person name="Speth D.R."/>
            <person name="Lagkouvardos I."/>
            <person name="Wang Y."/>
            <person name="Qian P.-Y."/>
            <person name="Dutilh B.E."/>
            <person name="Jetten M.S."/>
        </authorList>
    </citation>
    <scope>NUCLEOTIDE SEQUENCE [LARGE SCALE GENOMIC DNA]</scope>
    <source>
        <strain evidence="2">BSI-1</strain>
    </source>
</reference>
<sequence>MGKITATRYLRNAKGILRTVPIEDDTYTDIKPVQEACSTAYLAILRAIDDYLLKKGIDEKDLPKSVDGYRKAIKKHLLIHNGNLVRQFEKLYKLLHIAGYYRGLLEDVNVLKDALKSAEKFIKKLNN</sequence>
<dbReference type="InterPro" id="IPR040988">
    <property type="entry name" value="DUF5618"/>
</dbReference>
<organism evidence="2 3">
    <name type="scientific">Candidatus Scalindua rubra</name>
    <dbReference type="NCBI Taxonomy" id="1872076"/>
    <lineage>
        <taxon>Bacteria</taxon>
        <taxon>Pseudomonadati</taxon>
        <taxon>Planctomycetota</taxon>
        <taxon>Candidatus Brocadiia</taxon>
        <taxon>Candidatus Brocadiales</taxon>
        <taxon>Candidatus Scalinduaceae</taxon>
        <taxon>Candidatus Scalindua</taxon>
    </lineage>
</organism>
<dbReference type="EMBL" id="MAYW01000012">
    <property type="protein sequence ID" value="ODS34122.1"/>
    <property type="molecule type" value="Genomic_DNA"/>
</dbReference>
<evidence type="ECO:0000313" key="2">
    <source>
        <dbReference type="EMBL" id="ODS34122.1"/>
    </source>
</evidence>
<gene>
    <name evidence="2" type="ORF">SCARUB_00692</name>
</gene>
<dbReference type="Pfam" id="PF18498">
    <property type="entry name" value="DUF5618"/>
    <property type="match status" value="1"/>
</dbReference>
<dbReference type="AlphaFoldDB" id="A0A1E3XER7"/>
<evidence type="ECO:0000259" key="1">
    <source>
        <dbReference type="Pfam" id="PF18498"/>
    </source>
</evidence>
<dbReference type="Proteomes" id="UP000094056">
    <property type="component" value="Unassembled WGS sequence"/>
</dbReference>
<evidence type="ECO:0000313" key="3">
    <source>
        <dbReference type="Proteomes" id="UP000094056"/>
    </source>
</evidence>
<dbReference type="Gene3D" id="1.20.120.330">
    <property type="entry name" value="Nucleotidyltransferases domain 2"/>
    <property type="match status" value="1"/>
</dbReference>
<name>A0A1E3XER7_9BACT</name>
<proteinExistence type="predicted"/>
<accession>A0A1E3XER7</accession>